<gene>
    <name evidence="3" type="primary">LOC120250708</name>
</gene>
<sequence length="246" mass="27298">MVYIRGCNRAEKDFTIFNFSLKSKMNSSVHVAEITNLSPNATERHVYKFFSFSDAIEHIEIIRSEEFASTAYVTFSEPYALETAVLLSGAVIVDQHVFITRRGTANEARKFSNTPQEAVKMAEELKGIMSKGYAVTKDMLSKAKEFDDSHKVTATATAKIAELSERIGLTDKINTGIDAVRSVDERLRVSEAAETMINSSYFAAGALLLSDALSMAAKLTADLANHGSKIFPEFQDYEQEVFVNHK</sequence>
<keyword evidence="2" id="KW-1185">Reference proteome</keyword>
<dbReference type="InterPro" id="IPR000504">
    <property type="entry name" value="RRM_dom"/>
</dbReference>
<organism evidence="2 3">
    <name type="scientific">Dioscorea cayennensis subsp. rotundata</name>
    <name type="common">White Guinea yam</name>
    <name type="synonym">Dioscorea rotundata</name>
    <dbReference type="NCBI Taxonomy" id="55577"/>
    <lineage>
        <taxon>Eukaryota</taxon>
        <taxon>Viridiplantae</taxon>
        <taxon>Streptophyta</taxon>
        <taxon>Embryophyta</taxon>
        <taxon>Tracheophyta</taxon>
        <taxon>Spermatophyta</taxon>
        <taxon>Magnoliopsida</taxon>
        <taxon>Liliopsida</taxon>
        <taxon>Dioscoreales</taxon>
        <taxon>Dioscoreaceae</taxon>
        <taxon>Dioscorea</taxon>
    </lineage>
</organism>
<dbReference type="GO" id="GO:0003723">
    <property type="term" value="F:RNA binding"/>
    <property type="evidence" value="ECO:0007669"/>
    <property type="project" value="InterPro"/>
</dbReference>
<feature type="domain" description="RRM" evidence="1">
    <location>
        <begin position="34"/>
        <end position="91"/>
    </location>
</feature>
<evidence type="ECO:0000313" key="2">
    <source>
        <dbReference type="Proteomes" id="UP001515500"/>
    </source>
</evidence>
<dbReference type="InterPro" id="IPR035979">
    <property type="entry name" value="RBD_domain_sf"/>
</dbReference>
<evidence type="ECO:0000259" key="1">
    <source>
        <dbReference type="Pfam" id="PF00076"/>
    </source>
</evidence>
<reference evidence="3" key="1">
    <citation type="submission" date="2025-08" db="UniProtKB">
        <authorList>
            <consortium name="RefSeq"/>
        </authorList>
    </citation>
    <scope>IDENTIFICATION</scope>
</reference>
<dbReference type="PANTHER" id="PTHR32343">
    <property type="entry name" value="SERINE/ARGININE-RICH SPLICING FACTOR"/>
    <property type="match status" value="1"/>
</dbReference>
<dbReference type="RefSeq" id="XP_039115482.1">
    <property type="nucleotide sequence ID" value="XM_039259548.1"/>
</dbReference>
<proteinExistence type="predicted"/>
<protein>
    <submittedName>
        <fullName evidence="3">Binding partner of ACD11 1-like</fullName>
    </submittedName>
</protein>
<dbReference type="Gene3D" id="3.30.70.330">
    <property type="match status" value="1"/>
</dbReference>
<accession>A0AB40AKX1</accession>
<dbReference type="PANTHER" id="PTHR32343:SF26">
    <property type="entry name" value="RNA-BINDING (RRM_RBD_RNP MOTIFS) FAMILY PROTEIN"/>
    <property type="match status" value="1"/>
</dbReference>
<dbReference type="GeneID" id="120250708"/>
<dbReference type="Pfam" id="PF00076">
    <property type="entry name" value="RRM_1"/>
    <property type="match status" value="1"/>
</dbReference>
<dbReference type="InterPro" id="IPR012677">
    <property type="entry name" value="Nucleotide-bd_a/b_plait_sf"/>
</dbReference>
<evidence type="ECO:0000313" key="3">
    <source>
        <dbReference type="RefSeq" id="XP_039115482.1"/>
    </source>
</evidence>
<name>A0AB40AKX1_DIOCR</name>
<dbReference type="SUPFAM" id="SSF54928">
    <property type="entry name" value="RNA-binding domain, RBD"/>
    <property type="match status" value="1"/>
</dbReference>
<dbReference type="Proteomes" id="UP001515500">
    <property type="component" value="Chromosome 19"/>
</dbReference>
<dbReference type="AlphaFoldDB" id="A0AB40AKX1"/>